<protein>
    <submittedName>
        <fullName evidence="5">Sulfatase YidJ</fullName>
    </submittedName>
</protein>
<dbReference type="InterPro" id="IPR000917">
    <property type="entry name" value="Sulfatase_N"/>
</dbReference>
<dbReference type="PROSITE" id="PS00523">
    <property type="entry name" value="SULFATASE_1"/>
    <property type="match status" value="1"/>
</dbReference>
<dbReference type="InterPro" id="IPR024607">
    <property type="entry name" value="Sulfatase_CS"/>
</dbReference>
<dbReference type="SUPFAM" id="SSF53649">
    <property type="entry name" value="Alkaline phosphatase-like"/>
    <property type="match status" value="1"/>
</dbReference>
<name>A0AAU9DGQ6_9BACT</name>
<dbReference type="PROSITE" id="PS00149">
    <property type="entry name" value="SULFATASE_2"/>
    <property type="match status" value="1"/>
</dbReference>
<evidence type="ECO:0000259" key="4">
    <source>
        <dbReference type="Pfam" id="PF00884"/>
    </source>
</evidence>
<evidence type="ECO:0000256" key="1">
    <source>
        <dbReference type="ARBA" id="ARBA00008779"/>
    </source>
</evidence>
<evidence type="ECO:0000313" key="6">
    <source>
        <dbReference type="Proteomes" id="UP001348817"/>
    </source>
</evidence>
<dbReference type="InterPro" id="IPR017850">
    <property type="entry name" value="Alkaline_phosphatase_core_sf"/>
</dbReference>
<evidence type="ECO:0000256" key="3">
    <source>
        <dbReference type="ARBA" id="ARBA00022801"/>
    </source>
</evidence>
<dbReference type="GO" id="GO:0005737">
    <property type="term" value="C:cytoplasm"/>
    <property type="evidence" value="ECO:0007669"/>
    <property type="project" value="TreeGrafter"/>
</dbReference>
<dbReference type="Proteomes" id="UP001348817">
    <property type="component" value="Plasmid pFA1"/>
</dbReference>
<geneLocation type="plasmid" evidence="5 6">
    <name>pFA1</name>
</geneLocation>
<proteinExistence type="inferred from homology"/>
<sequence length="556" mass="63578">MKEQNKTFESARRNFLKKMGLGTGALAVGGGLSSCEEKHSEEKAGTAHKEPVNPKARRIVFIMTDTTRWDMIGAYGREGMRTPNIDKFASEGTRFNLAYSVSPVCGPARSAIFTGTYPSTNGVWGNNLPLGDNIRTVGKRFTDYGYRSAFIGKWHLDGYDYFGNGKCPDGYEPEYWYDMRTYLEELSDDDRKKSRDVGTIHKGDGIDSSFTFGHRVTDRAIDFLDNSKDDDFLLTVSYDEPHHPFLMPKEFADLYKGYKFQQGPKRNDNLKDKPAYQSWWAKGEHLETKEEHFEHPFFLACNTYIDQQIGRLVDKINETCPDALVIFTSDHGDMMGAHNLKGKGPAIYDDISRIPFIVRWPGHVKAGAESDVPISHISVTPTLLDVAGIPVPDHMQGKSIVPTLEEDKPVTDAVFMEFGRFEVNHDGFGAFQPYRAVFDGRYKLAIHLLSDKDEMYDMQNDPDEMKNLIASEAHTEIRNRLHDRILKEQGETRDPFRGTYWAVRPWRNDIEHSWEYTRITRSRKDCGYEPMPVDYNTGLEITKDDYTRVKGLDKKK</sequence>
<dbReference type="PANTHER" id="PTHR45953:SF1">
    <property type="entry name" value="IDURONATE 2-SULFATASE"/>
    <property type="match status" value="1"/>
</dbReference>
<keyword evidence="2" id="KW-0479">Metal-binding</keyword>
<dbReference type="GO" id="GO:0008484">
    <property type="term" value="F:sulfuric ester hydrolase activity"/>
    <property type="evidence" value="ECO:0007669"/>
    <property type="project" value="TreeGrafter"/>
</dbReference>
<comment type="similarity">
    <text evidence="1">Belongs to the sulfatase family.</text>
</comment>
<feature type="domain" description="Sulfatase N-terminal" evidence="4">
    <location>
        <begin position="59"/>
        <end position="389"/>
    </location>
</feature>
<dbReference type="Gene3D" id="3.40.720.10">
    <property type="entry name" value="Alkaline Phosphatase, subunit A"/>
    <property type="match status" value="1"/>
</dbReference>
<keyword evidence="3" id="KW-0378">Hydrolase</keyword>
<keyword evidence="5" id="KW-0614">Plasmid</keyword>
<gene>
    <name evidence="5" type="primary">yidJ_4</name>
    <name evidence="5" type="ORF">FUAX_41770</name>
</gene>
<dbReference type="Pfam" id="PF00884">
    <property type="entry name" value="Sulfatase"/>
    <property type="match status" value="1"/>
</dbReference>
<keyword evidence="6" id="KW-1185">Reference proteome</keyword>
<evidence type="ECO:0000256" key="2">
    <source>
        <dbReference type="ARBA" id="ARBA00022723"/>
    </source>
</evidence>
<dbReference type="GO" id="GO:0046872">
    <property type="term" value="F:metal ion binding"/>
    <property type="evidence" value="ECO:0007669"/>
    <property type="project" value="UniProtKB-KW"/>
</dbReference>
<dbReference type="PANTHER" id="PTHR45953">
    <property type="entry name" value="IDURONATE 2-SULFATASE"/>
    <property type="match status" value="1"/>
</dbReference>
<organism evidence="5 6">
    <name type="scientific">Fulvitalea axinellae</name>
    <dbReference type="NCBI Taxonomy" id="1182444"/>
    <lineage>
        <taxon>Bacteria</taxon>
        <taxon>Pseudomonadati</taxon>
        <taxon>Bacteroidota</taxon>
        <taxon>Cytophagia</taxon>
        <taxon>Cytophagales</taxon>
        <taxon>Persicobacteraceae</taxon>
        <taxon>Fulvitalea</taxon>
    </lineage>
</organism>
<dbReference type="AlphaFoldDB" id="A0AAU9DGQ6"/>
<dbReference type="RefSeq" id="WP_338394858.1">
    <property type="nucleotide sequence ID" value="NZ_AP025315.1"/>
</dbReference>
<evidence type="ECO:0000313" key="5">
    <source>
        <dbReference type="EMBL" id="BDD11745.1"/>
    </source>
</evidence>
<accession>A0AAU9DGQ6</accession>
<dbReference type="KEGG" id="fax:FUAX_41770"/>
<dbReference type="EMBL" id="AP025315">
    <property type="protein sequence ID" value="BDD11745.1"/>
    <property type="molecule type" value="Genomic_DNA"/>
</dbReference>
<reference evidence="5 6" key="1">
    <citation type="submission" date="2021-12" db="EMBL/GenBank/DDBJ databases">
        <title>Genome sequencing of bacteria with rrn-lacking chromosome and rrn-plasmid.</title>
        <authorList>
            <person name="Anda M."/>
            <person name="Iwasaki W."/>
        </authorList>
    </citation>
    <scope>NUCLEOTIDE SEQUENCE [LARGE SCALE GENOMIC DNA]</scope>
    <source>
        <strain evidence="5 6">DSM 100852</strain>
        <plasmid evidence="5 6">pFA1</plasmid>
    </source>
</reference>